<dbReference type="Gene3D" id="3.60.21.10">
    <property type="match status" value="1"/>
</dbReference>
<evidence type="ECO:0000313" key="2">
    <source>
        <dbReference type="EMBL" id="MBJ6360630.1"/>
    </source>
</evidence>
<dbReference type="PANTHER" id="PTHR43143">
    <property type="entry name" value="METALLOPHOSPHOESTERASE, CALCINEURIN SUPERFAMILY"/>
    <property type="match status" value="1"/>
</dbReference>
<keyword evidence="3" id="KW-1185">Reference proteome</keyword>
<evidence type="ECO:0000259" key="1">
    <source>
        <dbReference type="Pfam" id="PF00149"/>
    </source>
</evidence>
<dbReference type="GO" id="GO:0016787">
    <property type="term" value="F:hydrolase activity"/>
    <property type="evidence" value="ECO:0007669"/>
    <property type="project" value="InterPro"/>
</dbReference>
<proteinExistence type="predicted"/>
<dbReference type="SUPFAM" id="SSF101898">
    <property type="entry name" value="NHL repeat"/>
    <property type="match status" value="1"/>
</dbReference>
<dbReference type="Proteomes" id="UP000640274">
    <property type="component" value="Unassembled WGS sequence"/>
</dbReference>
<dbReference type="InterPro" id="IPR051918">
    <property type="entry name" value="STPP_CPPED1"/>
</dbReference>
<dbReference type="AlphaFoldDB" id="A0A934J0S0"/>
<dbReference type="SUPFAM" id="SSF56300">
    <property type="entry name" value="Metallo-dependent phosphatases"/>
    <property type="match status" value="1"/>
</dbReference>
<organism evidence="2 3">
    <name type="scientific">Paenibacillus roseus</name>
    <dbReference type="NCBI Taxonomy" id="2798579"/>
    <lineage>
        <taxon>Bacteria</taxon>
        <taxon>Bacillati</taxon>
        <taxon>Bacillota</taxon>
        <taxon>Bacilli</taxon>
        <taxon>Bacillales</taxon>
        <taxon>Paenibacillaceae</taxon>
        <taxon>Paenibacillus</taxon>
    </lineage>
</organism>
<dbReference type="InterPro" id="IPR004843">
    <property type="entry name" value="Calcineurin-like_PHP"/>
</dbReference>
<reference evidence="2" key="1">
    <citation type="submission" date="2020-12" db="EMBL/GenBank/DDBJ databases">
        <authorList>
            <person name="Huq M.A."/>
        </authorList>
    </citation>
    <scope>NUCLEOTIDE SEQUENCE</scope>
    <source>
        <strain evidence="2">MAHUQ-46</strain>
    </source>
</reference>
<accession>A0A934J0S0</accession>
<feature type="domain" description="Calcineurin-like phosphoesterase" evidence="1">
    <location>
        <begin position="9"/>
        <end position="200"/>
    </location>
</feature>
<sequence length="582" mass="63916">MKPEDYGITRTAMEDIAAASPDLIIPLGDFGSQGKIGSVEGLEEAEAFLRQAGAPLRPILGNHDMERESGPGKQPKGTMQERFLRMFELDCPYGVLEYDNYRFFFAATENQSPDSCYDVQEVFATDEQFDWLKAKLKERPGVPVIFFTHAPPVGAGLRTVPRVHVRSTNAYLDENHNPYRWYELFKHTPEIVLWFSAHYHLSHGHPDSHTYRFGTHFFMTGVHGAAFTRDGNRQSRILDIDTDGVKVLTLDHIKREVTEEGGWAHTGQLDTLVQQPRLEPVYVHAVSVGEAPAVKGGLVPLSPTRCIVSTTDGFSWEAEPWVEGVFGTYHIGPALTSVAACGNQLWMAWGNEAGATDRHSPWRFVRDEKGPWPFIKTTLAETATALAAHPAGGVWVAAGHELKHVMLTADNGALAVIGHAALEEPSAALIADGESLWSLSATGKLYAYDAQQQSFVYMRQVLAWDSWSGYNVSLHSEHGQLLLTSTNGHNMYVTSLPAKISQTSDLQVISLGAHRVLAIAAGEAYAAAVNRQEVVRMETGEGKVATACRAVAADSYDRCDAVYVSVGQASEGSRPLLQKWTI</sequence>
<protein>
    <submittedName>
        <fullName evidence="2">Metallophosphoesterase</fullName>
    </submittedName>
</protein>
<name>A0A934J0S0_9BACL</name>
<evidence type="ECO:0000313" key="3">
    <source>
        <dbReference type="Proteomes" id="UP000640274"/>
    </source>
</evidence>
<dbReference type="InterPro" id="IPR029052">
    <property type="entry name" value="Metallo-depent_PP-like"/>
</dbReference>
<dbReference type="PANTHER" id="PTHR43143:SF4">
    <property type="entry name" value="CALCINEURIN-LIKE PHOSPHOESTERASE DOMAIN-CONTAINING PROTEIN"/>
    <property type="match status" value="1"/>
</dbReference>
<dbReference type="Pfam" id="PF00149">
    <property type="entry name" value="Metallophos"/>
    <property type="match status" value="1"/>
</dbReference>
<dbReference type="EMBL" id="JAELUP010000012">
    <property type="protein sequence ID" value="MBJ6360630.1"/>
    <property type="molecule type" value="Genomic_DNA"/>
</dbReference>
<comment type="caution">
    <text evidence="2">The sequence shown here is derived from an EMBL/GenBank/DDBJ whole genome shotgun (WGS) entry which is preliminary data.</text>
</comment>
<gene>
    <name evidence="2" type="ORF">JFN88_04755</name>
</gene>